<keyword evidence="2" id="KW-0812">Transmembrane</keyword>
<sequence length="141" mass="16301">MALQQRIKDTLTQGRLHKTILSMLLGLWGVSIVLILGLVISWRLQENSERSADVYQHPSLDEMLLSFSELKLGNNTTLINLQLKEIAQISQKKSNTDTTNKEIIADYRKKIYDRMLEEKIKTRQPRQPLKQEGFTIKPVPQ</sequence>
<name>A0ABS8PUF2_9BACT</name>
<feature type="region of interest" description="Disordered" evidence="1">
    <location>
        <begin position="121"/>
        <end position="141"/>
    </location>
</feature>
<evidence type="ECO:0000313" key="3">
    <source>
        <dbReference type="EMBL" id="MCD2424693.1"/>
    </source>
</evidence>
<dbReference type="Proteomes" id="UP001199816">
    <property type="component" value="Unassembled WGS sequence"/>
</dbReference>
<keyword evidence="2" id="KW-0472">Membrane</keyword>
<gene>
    <name evidence="3" type="ORF">LQ567_18065</name>
</gene>
<evidence type="ECO:0008006" key="5">
    <source>
        <dbReference type="Google" id="ProtNLM"/>
    </source>
</evidence>
<accession>A0ABS8PUF2</accession>
<keyword evidence="4" id="KW-1185">Reference proteome</keyword>
<feature type="transmembrane region" description="Helical" evidence="2">
    <location>
        <begin position="20"/>
        <end position="42"/>
    </location>
</feature>
<organism evidence="3 4">
    <name type="scientific">Niabella pedocola</name>
    <dbReference type="NCBI Taxonomy" id="1752077"/>
    <lineage>
        <taxon>Bacteria</taxon>
        <taxon>Pseudomonadati</taxon>
        <taxon>Bacteroidota</taxon>
        <taxon>Chitinophagia</taxon>
        <taxon>Chitinophagales</taxon>
        <taxon>Chitinophagaceae</taxon>
        <taxon>Niabella</taxon>
    </lineage>
</organism>
<dbReference type="EMBL" id="JAJNEC010000005">
    <property type="protein sequence ID" value="MCD2424693.1"/>
    <property type="molecule type" value="Genomic_DNA"/>
</dbReference>
<reference evidence="3 4" key="1">
    <citation type="submission" date="2021-11" db="EMBL/GenBank/DDBJ databases">
        <title>Genomic of Niabella pedocola.</title>
        <authorList>
            <person name="Wu T."/>
        </authorList>
    </citation>
    <scope>NUCLEOTIDE SEQUENCE [LARGE SCALE GENOMIC DNA]</scope>
    <source>
        <strain evidence="3 4">JCM 31011</strain>
    </source>
</reference>
<keyword evidence="2" id="KW-1133">Transmembrane helix</keyword>
<evidence type="ECO:0000313" key="4">
    <source>
        <dbReference type="Proteomes" id="UP001199816"/>
    </source>
</evidence>
<dbReference type="RefSeq" id="WP_231006904.1">
    <property type="nucleotide sequence ID" value="NZ_JAJNEC010000005.1"/>
</dbReference>
<proteinExistence type="predicted"/>
<comment type="caution">
    <text evidence="3">The sequence shown here is derived from an EMBL/GenBank/DDBJ whole genome shotgun (WGS) entry which is preliminary data.</text>
</comment>
<protein>
    <recommendedName>
        <fullName evidence="5">Chemotaxis methyl-accepting receptor HlyB-like 4HB MCP domain-containing protein</fullName>
    </recommendedName>
</protein>
<evidence type="ECO:0000256" key="1">
    <source>
        <dbReference type="SAM" id="MobiDB-lite"/>
    </source>
</evidence>
<evidence type="ECO:0000256" key="2">
    <source>
        <dbReference type="SAM" id="Phobius"/>
    </source>
</evidence>